<dbReference type="InParanoid" id="A0A0L0HAC4"/>
<feature type="region of interest" description="Disordered" evidence="2">
    <location>
        <begin position="91"/>
        <end position="154"/>
    </location>
</feature>
<evidence type="ECO:0000256" key="1">
    <source>
        <dbReference type="SAM" id="Coils"/>
    </source>
</evidence>
<evidence type="ECO:0000313" key="3">
    <source>
        <dbReference type="EMBL" id="KNC97628.1"/>
    </source>
</evidence>
<dbReference type="Proteomes" id="UP000053201">
    <property type="component" value="Unassembled WGS sequence"/>
</dbReference>
<dbReference type="GeneID" id="27690344"/>
<feature type="compositionally biased region" description="Basic and acidic residues" evidence="2">
    <location>
        <begin position="91"/>
        <end position="102"/>
    </location>
</feature>
<dbReference type="RefSeq" id="XP_016605668.1">
    <property type="nucleotide sequence ID" value="XM_016755277.1"/>
</dbReference>
<evidence type="ECO:0000256" key="2">
    <source>
        <dbReference type="SAM" id="MobiDB-lite"/>
    </source>
</evidence>
<feature type="region of interest" description="Disordered" evidence="2">
    <location>
        <begin position="1"/>
        <end position="24"/>
    </location>
</feature>
<feature type="compositionally biased region" description="Polar residues" evidence="2">
    <location>
        <begin position="12"/>
        <end position="24"/>
    </location>
</feature>
<gene>
    <name evidence="3" type="ORF">SPPG_07096</name>
</gene>
<evidence type="ECO:0000313" key="4">
    <source>
        <dbReference type="Proteomes" id="UP000053201"/>
    </source>
</evidence>
<reference evidence="3 4" key="1">
    <citation type="submission" date="2009-08" db="EMBL/GenBank/DDBJ databases">
        <title>The Genome Sequence of Spizellomyces punctatus strain DAOM BR117.</title>
        <authorList>
            <consortium name="The Broad Institute Genome Sequencing Platform"/>
            <person name="Russ C."/>
            <person name="Cuomo C."/>
            <person name="Shea T."/>
            <person name="Young S.K."/>
            <person name="Zeng Q."/>
            <person name="Koehrsen M."/>
            <person name="Haas B."/>
            <person name="Borodovsky M."/>
            <person name="Guigo R."/>
            <person name="Alvarado L."/>
            <person name="Berlin A."/>
            <person name="Bochicchio J."/>
            <person name="Borenstein D."/>
            <person name="Chapman S."/>
            <person name="Chen Z."/>
            <person name="Engels R."/>
            <person name="Freedman E."/>
            <person name="Gellesch M."/>
            <person name="Goldberg J."/>
            <person name="Griggs A."/>
            <person name="Gujja S."/>
            <person name="Heiman D."/>
            <person name="Hepburn T."/>
            <person name="Howarth C."/>
            <person name="Jen D."/>
            <person name="Larson L."/>
            <person name="Lewis B."/>
            <person name="Mehta T."/>
            <person name="Park D."/>
            <person name="Pearson M."/>
            <person name="Roberts A."/>
            <person name="Saif S."/>
            <person name="Shenoy N."/>
            <person name="Sisk P."/>
            <person name="Stolte C."/>
            <person name="Sykes S."/>
            <person name="Thomson T."/>
            <person name="Walk T."/>
            <person name="White J."/>
            <person name="Yandava C."/>
            <person name="Burger G."/>
            <person name="Gray M.W."/>
            <person name="Holland P.W.H."/>
            <person name="King N."/>
            <person name="Lang F.B.F."/>
            <person name="Roger A.J."/>
            <person name="Ruiz-Trillo I."/>
            <person name="Lander E."/>
            <person name="Nusbaum C."/>
        </authorList>
    </citation>
    <scope>NUCLEOTIDE SEQUENCE [LARGE SCALE GENOMIC DNA]</scope>
    <source>
        <strain evidence="3 4">DAOM BR117</strain>
    </source>
</reference>
<dbReference type="AlphaFoldDB" id="A0A0L0HAC4"/>
<dbReference type="VEuPathDB" id="FungiDB:SPPG_07096"/>
<keyword evidence="1" id="KW-0175">Coiled coil</keyword>
<feature type="coiled-coil region" evidence="1">
    <location>
        <begin position="240"/>
        <end position="295"/>
    </location>
</feature>
<proteinExistence type="predicted"/>
<organism evidence="3 4">
    <name type="scientific">Spizellomyces punctatus (strain DAOM BR117)</name>
    <dbReference type="NCBI Taxonomy" id="645134"/>
    <lineage>
        <taxon>Eukaryota</taxon>
        <taxon>Fungi</taxon>
        <taxon>Fungi incertae sedis</taxon>
        <taxon>Chytridiomycota</taxon>
        <taxon>Chytridiomycota incertae sedis</taxon>
        <taxon>Chytridiomycetes</taxon>
        <taxon>Spizellomycetales</taxon>
        <taxon>Spizellomycetaceae</taxon>
        <taxon>Spizellomyces</taxon>
    </lineage>
</organism>
<dbReference type="EMBL" id="KQ257463">
    <property type="protein sequence ID" value="KNC97628.1"/>
    <property type="molecule type" value="Genomic_DNA"/>
</dbReference>
<accession>A0A0L0HAC4</accession>
<protein>
    <submittedName>
        <fullName evidence="3">Uncharacterized protein</fullName>
    </submittedName>
</protein>
<keyword evidence="4" id="KW-1185">Reference proteome</keyword>
<sequence>MSAPPPLPPRTKNGTSNNDHPTLSPFYATSLSSYQSACQREAELYEQGHVAEAYQIFQAFVEEEGKKRRQFYGRGLEKEPRAVNKVEAVRFEGDEAQKERVPSDPSTPTLDVKEGQGAHANVADTTALTNSDDRSSVNKEQQNENPEPRPTLPASQDLASALDRAALLTSDPPTDLVDLMNKVQEATTQACTLSNLDRRWEFQSGEDSITQNLDSEASQRREANNNALKAFYGRSDWSGANTLQEAFEQNEKQIRLQNERDALERWRLGYFVPTLDRLAQTSQEIEALYANLKSDPKAIHHILTTLQRTHDTILTLISTTHDVNADWQRRGTSSPSLWLLQPTTPGIKLVRPTRPLRLRKREPGYAWTLKSMPSFKHTWNGSRTLVEIM</sequence>
<name>A0A0L0HAC4_SPIPD</name>
<dbReference type="OrthoDB" id="10445367at2759"/>